<dbReference type="VEuPathDB" id="FungiDB:CPAG_01969"/>
<feature type="region of interest" description="Disordered" evidence="1">
    <location>
        <begin position="15"/>
        <end position="40"/>
    </location>
</feature>
<evidence type="ECO:0000313" key="2">
    <source>
        <dbReference type="EMBL" id="KMM65623.1"/>
    </source>
</evidence>
<protein>
    <submittedName>
        <fullName evidence="2">Uncharacterized protein</fullName>
    </submittedName>
</protein>
<accession>A0A0J6F632</accession>
<gene>
    <name evidence="2" type="ORF">CPAG_01969</name>
</gene>
<organism evidence="2 3">
    <name type="scientific">Coccidioides posadasii RMSCC 3488</name>
    <dbReference type="NCBI Taxonomy" id="454284"/>
    <lineage>
        <taxon>Eukaryota</taxon>
        <taxon>Fungi</taxon>
        <taxon>Dikarya</taxon>
        <taxon>Ascomycota</taxon>
        <taxon>Pezizomycotina</taxon>
        <taxon>Eurotiomycetes</taxon>
        <taxon>Eurotiomycetidae</taxon>
        <taxon>Onygenales</taxon>
        <taxon>Onygenaceae</taxon>
        <taxon>Coccidioides</taxon>
    </lineage>
</organism>
<proteinExistence type="predicted"/>
<evidence type="ECO:0000313" key="3">
    <source>
        <dbReference type="Proteomes" id="UP000054567"/>
    </source>
</evidence>
<reference evidence="3" key="3">
    <citation type="journal article" date="2010" name="Genome Res.">
        <title>Population genomic sequencing of Coccidioides fungi reveals recent hybridization and transposon control.</title>
        <authorList>
            <person name="Neafsey D.E."/>
            <person name="Barker B.M."/>
            <person name="Sharpton T.J."/>
            <person name="Stajich J.E."/>
            <person name="Park D.J."/>
            <person name="Whiston E."/>
            <person name="Hung C.-Y."/>
            <person name="McMahan C."/>
            <person name="White J."/>
            <person name="Sykes S."/>
            <person name="Heiman D."/>
            <person name="Young S."/>
            <person name="Zeng Q."/>
            <person name="Abouelleil A."/>
            <person name="Aftuck L."/>
            <person name="Bessette D."/>
            <person name="Brown A."/>
            <person name="FitzGerald M."/>
            <person name="Lui A."/>
            <person name="Macdonald J.P."/>
            <person name="Priest M."/>
            <person name="Orbach M.J."/>
            <person name="Galgiani J.N."/>
            <person name="Kirkland T.N."/>
            <person name="Cole G.T."/>
            <person name="Birren B.W."/>
            <person name="Henn M.R."/>
            <person name="Taylor J.W."/>
            <person name="Rounsley S.D."/>
        </authorList>
    </citation>
    <scope>NUCLEOTIDE SEQUENCE [LARGE SCALE GENOMIC DNA]</scope>
    <source>
        <strain evidence="3">RMSCC 3488</strain>
    </source>
</reference>
<sequence length="40" mass="4509">MDNIVTRRSDFAFSKPASRSNLSVDSEPTRVPTDLRSKKV</sequence>
<dbReference type="Proteomes" id="UP000054567">
    <property type="component" value="Unassembled WGS sequence"/>
</dbReference>
<dbReference type="EMBL" id="DS268109">
    <property type="protein sequence ID" value="KMM65623.1"/>
    <property type="molecule type" value="Genomic_DNA"/>
</dbReference>
<reference evidence="3" key="2">
    <citation type="journal article" date="2009" name="Genome Res.">
        <title>Comparative genomic analyses of the human fungal pathogens Coccidioides and their relatives.</title>
        <authorList>
            <person name="Sharpton T.J."/>
            <person name="Stajich J.E."/>
            <person name="Rounsley S.D."/>
            <person name="Gardner M.J."/>
            <person name="Wortman J.R."/>
            <person name="Jordar V.S."/>
            <person name="Maiti R."/>
            <person name="Kodira C.D."/>
            <person name="Neafsey D.E."/>
            <person name="Zeng Q."/>
            <person name="Hung C.-Y."/>
            <person name="McMahan C."/>
            <person name="Muszewska A."/>
            <person name="Grynberg M."/>
            <person name="Mandel M.A."/>
            <person name="Kellner E.M."/>
            <person name="Barker B.M."/>
            <person name="Galgiani J.N."/>
            <person name="Orbach M.J."/>
            <person name="Kirkland T.N."/>
            <person name="Cole G.T."/>
            <person name="Henn M.R."/>
            <person name="Birren B.W."/>
            <person name="Taylor J.W."/>
        </authorList>
    </citation>
    <scope>NUCLEOTIDE SEQUENCE [LARGE SCALE GENOMIC DNA]</scope>
    <source>
        <strain evidence="3">RMSCC 3488</strain>
    </source>
</reference>
<name>A0A0J6F632_COCPO</name>
<dbReference type="AlphaFoldDB" id="A0A0J6F632"/>
<reference evidence="2 3" key="1">
    <citation type="submission" date="2007-06" db="EMBL/GenBank/DDBJ databases">
        <title>The Genome Sequence of Coccidioides posadasii RMSCC_3488.</title>
        <authorList>
            <consortium name="Coccidioides Genome Resources Consortium"/>
            <consortium name="The Broad Institute Genome Sequencing Platform"/>
            <person name="Henn M.R."/>
            <person name="Sykes S."/>
            <person name="Young S."/>
            <person name="Jaffe D."/>
            <person name="Berlin A."/>
            <person name="Alvarez P."/>
            <person name="Butler J."/>
            <person name="Gnerre S."/>
            <person name="Grabherr M."/>
            <person name="Mauceli E."/>
            <person name="Brockman W."/>
            <person name="Kodira C."/>
            <person name="Alvarado L."/>
            <person name="Zeng Q."/>
            <person name="Crawford M."/>
            <person name="Antoine C."/>
            <person name="Devon K."/>
            <person name="Galgiani J."/>
            <person name="Orsborn K."/>
            <person name="Lewis M.L."/>
            <person name="Nusbaum C."/>
            <person name="Galagan J."/>
            <person name="Birren B."/>
        </authorList>
    </citation>
    <scope>NUCLEOTIDE SEQUENCE [LARGE SCALE GENOMIC DNA]</scope>
    <source>
        <strain evidence="2 3">RMSCC 3488</strain>
    </source>
</reference>
<evidence type="ECO:0000256" key="1">
    <source>
        <dbReference type="SAM" id="MobiDB-lite"/>
    </source>
</evidence>
<feature type="compositionally biased region" description="Polar residues" evidence="1">
    <location>
        <begin position="17"/>
        <end position="26"/>
    </location>
</feature>